<comment type="caution">
    <text evidence="1">The sequence shown here is derived from an EMBL/GenBank/DDBJ whole genome shotgun (WGS) entry which is preliminary data.</text>
</comment>
<name>A0A0F9NQT4_9ZZZZ</name>
<protein>
    <submittedName>
        <fullName evidence="1">Uncharacterized protein</fullName>
    </submittedName>
</protein>
<gene>
    <name evidence="1" type="ORF">LCGC14_1307410</name>
</gene>
<dbReference type="EMBL" id="LAZR01007683">
    <property type="protein sequence ID" value="KKM83642.1"/>
    <property type="molecule type" value="Genomic_DNA"/>
</dbReference>
<organism evidence="1">
    <name type="scientific">marine sediment metagenome</name>
    <dbReference type="NCBI Taxonomy" id="412755"/>
    <lineage>
        <taxon>unclassified sequences</taxon>
        <taxon>metagenomes</taxon>
        <taxon>ecological metagenomes</taxon>
    </lineage>
</organism>
<dbReference type="AlphaFoldDB" id="A0A0F9NQT4"/>
<reference evidence="1" key="1">
    <citation type="journal article" date="2015" name="Nature">
        <title>Complex archaea that bridge the gap between prokaryotes and eukaryotes.</title>
        <authorList>
            <person name="Spang A."/>
            <person name="Saw J.H."/>
            <person name="Jorgensen S.L."/>
            <person name="Zaremba-Niedzwiedzka K."/>
            <person name="Martijn J."/>
            <person name="Lind A.E."/>
            <person name="van Eijk R."/>
            <person name="Schleper C."/>
            <person name="Guy L."/>
            <person name="Ettema T.J."/>
        </authorList>
    </citation>
    <scope>NUCLEOTIDE SEQUENCE</scope>
</reference>
<sequence>MASDRLATDPGVITITSGSSGPPRAYWSGLPLDYNPCQECGGTGSVWKEGGNVTLTGSYYWGVSAACPKCNGMGWVKVCPNCGEPI</sequence>
<accession>A0A0F9NQT4</accession>
<dbReference type="Gene3D" id="2.10.230.10">
    <property type="entry name" value="Heat shock protein DnaJ, cysteine-rich domain"/>
    <property type="match status" value="1"/>
</dbReference>
<evidence type="ECO:0000313" key="1">
    <source>
        <dbReference type="EMBL" id="KKM83642.1"/>
    </source>
</evidence>
<proteinExistence type="predicted"/>